<proteinExistence type="predicted"/>
<feature type="non-terminal residue" evidence="1">
    <location>
        <position position="1"/>
    </location>
</feature>
<sequence>PTEAGEKPKFCRKKSLFELLRSTRQSGAQSVVHRNGDVIIMKGGKIVSVRSGKEDHFLDRLKAFKEANGREKGLITGLAGTGPLIFGL</sequence>
<protein>
    <submittedName>
        <fullName evidence="1">Uncharacterized protein</fullName>
    </submittedName>
</protein>
<organism evidence="1">
    <name type="scientific">Arion vulgaris</name>
    <dbReference type="NCBI Taxonomy" id="1028688"/>
    <lineage>
        <taxon>Eukaryota</taxon>
        <taxon>Metazoa</taxon>
        <taxon>Spiralia</taxon>
        <taxon>Lophotrochozoa</taxon>
        <taxon>Mollusca</taxon>
        <taxon>Gastropoda</taxon>
        <taxon>Heterobranchia</taxon>
        <taxon>Euthyneura</taxon>
        <taxon>Panpulmonata</taxon>
        <taxon>Eupulmonata</taxon>
        <taxon>Stylommatophora</taxon>
        <taxon>Helicina</taxon>
        <taxon>Arionoidea</taxon>
        <taxon>Arionidae</taxon>
        <taxon>Arion</taxon>
    </lineage>
</organism>
<name>A0A0B6YIP1_9EUPU</name>
<evidence type="ECO:0000313" key="1">
    <source>
        <dbReference type="EMBL" id="CEK56093.1"/>
    </source>
</evidence>
<dbReference type="EMBL" id="HACG01009228">
    <property type="protein sequence ID" value="CEK56093.1"/>
    <property type="molecule type" value="Transcribed_RNA"/>
</dbReference>
<dbReference type="AlphaFoldDB" id="A0A0B6YIP1"/>
<accession>A0A0B6YIP1</accession>
<reference evidence="1" key="1">
    <citation type="submission" date="2014-12" db="EMBL/GenBank/DDBJ databases">
        <title>Insight into the proteome of Arion vulgaris.</title>
        <authorList>
            <person name="Aradska J."/>
            <person name="Bulat T."/>
            <person name="Smidak R."/>
            <person name="Sarate P."/>
            <person name="Gangsoo J."/>
            <person name="Sialana F."/>
            <person name="Bilban M."/>
            <person name="Lubec G."/>
        </authorList>
    </citation>
    <scope>NUCLEOTIDE SEQUENCE</scope>
    <source>
        <tissue evidence="1">Skin</tissue>
    </source>
</reference>
<gene>
    <name evidence="1" type="primary">ORF26781</name>
</gene>
<feature type="non-terminal residue" evidence="1">
    <location>
        <position position="88"/>
    </location>
</feature>